<reference evidence="5" key="1">
    <citation type="submission" date="2013-03" db="EMBL/GenBank/DDBJ databases">
        <title>The Genome Sequence of Anopheles christyi ACHKN1017.</title>
        <authorList>
            <consortium name="The Broad Institute Genomics Platform"/>
            <person name="Neafsey D.E."/>
            <person name="Besansky N."/>
            <person name="Walker B."/>
            <person name="Young S.K."/>
            <person name="Zeng Q."/>
            <person name="Gargeya S."/>
            <person name="Fitzgerald M."/>
            <person name="Haas B."/>
            <person name="Abouelleil A."/>
            <person name="Allen A.W."/>
            <person name="Alvarado L."/>
            <person name="Arachchi H.M."/>
            <person name="Berlin A.M."/>
            <person name="Chapman S.B."/>
            <person name="Gainer-Dewar J."/>
            <person name="Goldberg J."/>
            <person name="Griggs A."/>
            <person name="Gujja S."/>
            <person name="Hansen M."/>
            <person name="Howarth C."/>
            <person name="Imamovic A."/>
            <person name="Ireland A."/>
            <person name="Larimer J."/>
            <person name="McCowan C."/>
            <person name="Murphy C."/>
            <person name="Pearson M."/>
            <person name="Poon T.W."/>
            <person name="Priest M."/>
            <person name="Roberts A."/>
            <person name="Saif S."/>
            <person name="Shea T."/>
            <person name="Sisk P."/>
            <person name="Sykes S."/>
            <person name="Wortman J."/>
            <person name="Nusbaum C."/>
            <person name="Birren B."/>
        </authorList>
    </citation>
    <scope>NUCLEOTIDE SEQUENCE [LARGE SCALE GENOMIC DNA]</scope>
    <source>
        <strain evidence="5">ACHKN1017</strain>
    </source>
</reference>
<dbReference type="VEuPathDB" id="VectorBase:ACHR000947"/>
<accession>A0A182JR15</accession>
<feature type="repeat" description="ANK" evidence="3">
    <location>
        <begin position="1158"/>
        <end position="1190"/>
    </location>
</feature>
<dbReference type="InterPro" id="IPR036770">
    <property type="entry name" value="Ankyrin_rpt-contain_sf"/>
</dbReference>
<dbReference type="Proteomes" id="UP000075881">
    <property type="component" value="Unassembled WGS sequence"/>
</dbReference>
<dbReference type="PROSITE" id="PS50297">
    <property type="entry name" value="ANK_REP_REGION"/>
    <property type="match status" value="2"/>
</dbReference>
<evidence type="ECO:0000256" key="3">
    <source>
        <dbReference type="PROSITE-ProRule" id="PRU00023"/>
    </source>
</evidence>
<sequence>MDTLAVKSGTEAAHAPRADCVNLIHGKFVHSELCNYMVALIRNSKNGNSELAILEHHLTKAQFESVTEDTRKDAIERMIHFSTIPSSKCHIQYYLHISNDWPAVDTVASPIKLLKNIDLCSFDLSSITSNDLCMISAARELSDARNRNVYDIGLCADQTIGQVLQKITSLSGTIKSQVNSLPESTHYHMDARPVTGITLEDLTALMNSSEGNGAPLGLFLVRQANLETIRLYVEKCCVDELKYVTHDTWFLVSETIPFETHFPNHSTVHEVAHVTDYGIVFWIRSRGLPTSVGTHFKISCWDAYEAVPPAPGWLNILVSNTSDGSTTYVEHLVASAKRTDPFQMVRLLQAADVMETLQQPNLCWFDKMCHLLGAQHENSRHVVGTVPLVLLLDHAISDDGSENVAQTLVQFVNSFDASIIRRITVWIVGDDLLWTRFANNCKHAAIKHTMPKLKDEEQWKECLSRMLPKDTDVDKKLALQNIIANNGPIDSSPFFGNIFTCAVLAEYITDHADDIANGKLSFWWIEAMEQFVWKHIAPADSNDLKKLEEYCYERVFLPSFDHTNHFSCHSRIKHRTLQTLLAVHHIAKHIALIELASFRRVDYNLIDLMLFRHSAIGIAVLHHDVETVRQSSVEQLRSVTDRLQRNLLHVVHDSKEIADILLSAEVPFEQQCAAQLNHWTPIQIAIERSDWPLVDQLLAKGAKLFNRETKLHTMVVSALVELFNDCIANNCTTLIVWILENRPGYQITQQNVYTLSVYQEFDTDMLFRLLTIAHKQGFTGRQPYRYIFGNSALDNAVEDERIELATFLVDRLHFEATDAFKELCVQNEHNPQLSDYKQLYNLCRDGELVRVRQMIEEKCLNPQHEYDGSNIFIQAASSGNLELVQYLLETHGFHARINDCDQYGCSALSQAMVGGHQPIVHFLRKHNATAVNPSWIQNCSHIGADHDIEIDTEDFLVLIACNREKLSLLTIDYSRYEGGELLLHFYIRYVDETDEDTFRYLLSQYENVDVRTDVTPGLRCGETPLHLAYQSGNKRCIEILLDSGADIHAKSLLHGLSSLHYATMGSADKETIKQLVEVYGFDVNMRDERGRTISFYMPLKTELYRWLIQRYQFDPCATDNNGQTVLHHRIVKNSFFARAEIEYLLQTLQVSQSHTDARGRLPLHYAVEANNRQIVALLLKYRQDLCNVPDNDGLTAVQIALNLNHSVIDHLLHCLRTDS</sequence>
<name>A0A182JR15_9DIPT</name>
<dbReference type="Gene3D" id="1.25.40.20">
    <property type="entry name" value="Ankyrin repeat-containing domain"/>
    <property type="match status" value="4"/>
</dbReference>
<keyword evidence="5" id="KW-1185">Reference proteome</keyword>
<reference evidence="4" key="2">
    <citation type="submission" date="2020-05" db="UniProtKB">
        <authorList>
            <consortium name="EnsemblMetazoa"/>
        </authorList>
    </citation>
    <scope>IDENTIFICATION</scope>
    <source>
        <strain evidence="4">ACHKN1017</strain>
    </source>
</reference>
<dbReference type="PANTHER" id="PTHR24198">
    <property type="entry name" value="ANKYRIN REPEAT AND PROTEIN KINASE DOMAIN-CONTAINING PROTEIN"/>
    <property type="match status" value="1"/>
</dbReference>
<dbReference type="EnsemblMetazoa" id="ACHR000947-RA">
    <property type="protein sequence ID" value="ACHR000947-PA"/>
    <property type="gene ID" value="ACHR000947"/>
</dbReference>
<dbReference type="AlphaFoldDB" id="A0A182JR15"/>
<evidence type="ECO:0000313" key="5">
    <source>
        <dbReference type="Proteomes" id="UP000075881"/>
    </source>
</evidence>
<evidence type="ECO:0000256" key="2">
    <source>
        <dbReference type="ARBA" id="ARBA00023043"/>
    </source>
</evidence>
<dbReference type="SMART" id="SM00248">
    <property type="entry name" value="ANK"/>
    <property type="match status" value="8"/>
</dbReference>
<dbReference type="InterPro" id="IPR002110">
    <property type="entry name" value="Ankyrin_rpt"/>
</dbReference>
<evidence type="ECO:0000256" key="1">
    <source>
        <dbReference type="ARBA" id="ARBA00022737"/>
    </source>
</evidence>
<dbReference type="PROSITE" id="PS50088">
    <property type="entry name" value="ANK_REPEAT"/>
    <property type="match status" value="2"/>
</dbReference>
<dbReference type="SUPFAM" id="SSF48403">
    <property type="entry name" value="Ankyrin repeat"/>
    <property type="match status" value="2"/>
</dbReference>
<dbReference type="PANTHER" id="PTHR24198:SF165">
    <property type="entry name" value="ANKYRIN REPEAT-CONTAINING PROTEIN-RELATED"/>
    <property type="match status" value="1"/>
</dbReference>
<dbReference type="STRING" id="43041.A0A182JR15"/>
<keyword evidence="1" id="KW-0677">Repeat</keyword>
<feature type="repeat" description="ANK" evidence="3">
    <location>
        <begin position="1020"/>
        <end position="1052"/>
    </location>
</feature>
<protein>
    <submittedName>
        <fullName evidence="4">Uncharacterized protein</fullName>
    </submittedName>
</protein>
<keyword evidence="2 3" id="KW-0040">ANK repeat</keyword>
<dbReference type="Pfam" id="PF12796">
    <property type="entry name" value="Ank_2"/>
    <property type="match status" value="3"/>
</dbReference>
<organism evidence="4 5">
    <name type="scientific">Anopheles christyi</name>
    <dbReference type="NCBI Taxonomy" id="43041"/>
    <lineage>
        <taxon>Eukaryota</taxon>
        <taxon>Metazoa</taxon>
        <taxon>Ecdysozoa</taxon>
        <taxon>Arthropoda</taxon>
        <taxon>Hexapoda</taxon>
        <taxon>Insecta</taxon>
        <taxon>Pterygota</taxon>
        <taxon>Neoptera</taxon>
        <taxon>Endopterygota</taxon>
        <taxon>Diptera</taxon>
        <taxon>Nematocera</taxon>
        <taxon>Culicoidea</taxon>
        <taxon>Culicidae</taxon>
        <taxon>Anophelinae</taxon>
        <taxon>Anopheles</taxon>
    </lineage>
</organism>
<evidence type="ECO:0000313" key="4">
    <source>
        <dbReference type="EnsemblMetazoa" id="ACHR000947-PA"/>
    </source>
</evidence>
<proteinExistence type="predicted"/>